<proteinExistence type="predicted"/>
<accession>A0A426YU23</accession>
<sequence length="97" mass="10477">MIPLLRRGAGAFIVTVTRYSYLNHLSSLLLTIPLYLTLPSVVLAARRAPVGKGCRPCPPYLCQVDRMIADPFMSVSDRLSRVGSTTLAGQLSGSART</sequence>
<reference evidence="2 3" key="1">
    <citation type="journal article" date="2014" name="Agronomy (Basel)">
        <title>A Draft Genome Sequence for Ensete ventricosum, the Drought-Tolerant Tree Against Hunger.</title>
        <authorList>
            <person name="Harrison J."/>
            <person name="Moore K.A."/>
            <person name="Paszkiewicz K."/>
            <person name="Jones T."/>
            <person name="Grant M."/>
            <person name="Ambacheew D."/>
            <person name="Muzemil S."/>
            <person name="Studholme D.J."/>
        </authorList>
    </citation>
    <scope>NUCLEOTIDE SEQUENCE [LARGE SCALE GENOMIC DNA]</scope>
</reference>
<dbReference type="AlphaFoldDB" id="A0A426YU23"/>
<feature type="transmembrane region" description="Helical" evidence="1">
    <location>
        <begin position="25"/>
        <end position="45"/>
    </location>
</feature>
<dbReference type="EMBL" id="AMZH03010188">
    <property type="protein sequence ID" value="RRT55215.1"/>
    <property type="molecule type" value="Genomic_DNA"/>
</dbReference>
<dbReference type="Proteomes" id="UP000287651">
    <property type="component" value="Unassembled WGS sequence"/>
</dbReference>
<evidence type="ECO:0000313" key="2">
    <source>
        <dbReference type="EMBL" id="RRT55215.1"/>
    </source>
</evidence>
<keyword evidence="1" id="KW-1133">Transmembrane helix</keyword>
<comment type="caution">
    <text evidence="2">The sequence shown here is derived from an EMBL/GenBank/DDBJ whole genome shotgun (WGS) entry which is preliminary data.</text>
</comment>
<keyword evidence="1" id="KW-0812">Transmembrane</keyword>
<name>A0A426YU23_ENSVE</name>
<protein>
    <submittedName>
        <fullName evidence="2">Uncharacterized protein</fullName>
    </submittedName>
</protein>
<gene>
    <name evidence="2" type="ORF">B296_00014966</name>
</gene>
<evidence type="ECO:0000256" key="1">
    <source>
        <dbReference type="SAM" id="Phobius"/>
    </source>
</evidence>
<keyword evidence="1" id="KW-0472">Membrane</keyword>
<evidence type="ECO:0000313" key="3">
    <source>
        <dbReference type="Proteomes" id="UP000287651"/>
    </source>
</evidence>
<organism evidence="2 3">
    <name type="scientific">Ensete ventricosum</name>
    <name type="common">Abyssinian banana</name>
    <name type="synonym">Musa ensete</name>
    <dbReference type="NCBI Taxonomy" id="4639"/>
    <lineage>
        <taxon>Eukaryota</taxon>
        <taxon>Viridiplantae</taxon>
        <taxon>Streptophyta</taxon>
        <taxon>Embryophyta</taxon>
        <taxon>Tracheophyta</taxon>
        <taxon>Spermatophyta</taxon>
        <taxon>Magnoliopsida</taxon>
        <taxon>Liliopsida</taxon>
        <taxon>Zingiberales</taxon>
        <taxon>Musaceae</taxon>
        <taxon>Ensete</taxon>
    </lineage>
</organism>